<accession>A0A848EKM5</accession>
<dbReference type="RefSeq" id="WP_170056243.1">
    <property type="nucleotide sequence ID" value="NZ_JABBKX010000011.1"/>
</dbReference>
<dbReference type="Gene3D" id="2.30.40.10">
    <property type="entry name" value="Urease, subunit C, domain 1"/>
    <property type="match status" value="1"/>
</dbReference>
<dbReference type="PANTHER" id="PTHR43794:SF11">
    <property type="entry name" value="AMIDOHYDROLASE-RELATED DOMAIN-CONTAINING PROTEIN"/>
    <property type="match status" value="1"/>
</dbReference>
<protein>
    <submittedName>
        <fullName evidence="4">Amidohydrolase family protein</fullName>
    </submittedName>
</protein>
<keyword evidence="2 4" id="KW-0378">Hydrolase</keyword>
<dbReference type="InterPro" id="IPR011059">
    <property type="entry name" value="Metal-dep_hydrolase_composite"/>
</dbReference>
<evidence type="ECO:0000256" key="1">
    <source>
        <dbReference type="ARBA" id="ARBA00006745"/>
    </source>
</evidence>
<organism evidence="4 5">
    <name type="scientific">Neoroseomonas marina</name>
    <dbReference type="NCBI Taxonomy" id="1232220"/>
    <lineage>
        <taxon>Bacteria</taxon>
        <taxon>Pseudomonadati</taxon>
        <taxon>Pseudomonadota</taxon>
        <taxon>Alphaproteobacteria</taxon>
        <taxon>Acetobacterales</taxon>
        <taxon>Acetobacteraceae</taxon>
        <taxon>Neoroseomonas</taxon>
    </lineage>
</organism>
<gene>
    <name evidence="4" type="ORF">GWK16_22595</name>
</gene>
<dbReference type="InterPro" id="IPR006680">
    <property type="entry name" value="Amidohydro-rel"/>
</dbReference>
<dbReference type="EMBL" id="JABBKX010000011">
    <property type="protein sequence ID" value="NMJ44055.1"/>
    <property type="molecule type" value="Genomic_DNA"/>
</dbReference>
<dbReference type="InterPro" id="IPR050287">
    <property type="entry name" value="MTA/SAH_deaminase"/>
</dbReference>
<feature type="domain" description="Amidohydrolase-related" evidence="3">
    <location>
        <begin position="54"/>
        <end position="418"/>
    </location>
</feature>
<evidence type="ECO:0000313" key="5">
    <source>
        <dbReference type="Proteomes" id="UP000548582"/>
    </source>
</evidence>
<dbReference type="InterPro" id="IPR032466">
    <property type="entry name" value="Metal_Hydrolase"/>
</dbReference>
<dbReference type="Proteomes" id="UP000548582">
    <property type="component" value="Unassembled WGS sequence"/>
</dbReference>
<dbReference type="SUPFAM" id="SSF51556">
    <property type="entry name" value="Metallo-dependent hydrolases"/>
    <property type="match status" value="1"/>
</dbReference>
<reference evidence="4 5" key="1">
    <citation type="submission" date="2020-03" db="EMBL/GenBank/DDBJ databases">
        <authorList>
            <person name="Sun Q."/>
        </authorList>
    </citation>
    <scope>NUCLEOTIDE SEQUENCE [LARGE SCALE GENOMIC DNA]</scope>
    <source>
        <strain evidence="4 5">JC162</strain>
    </source>
</reference>
<dbReference type="PANTHER" id="PTHR43794">
    <property type="entry name" value="AMINOHYDROLASE SSNA-RELATED"/>
    <property type="match status" value="1"/>
</dbReference>
<dbReference type="Pfam" id="PF01979">
    <property type="entry name" value="Amidohydro_1"/>
    <property type="match status" value="1"/>
</dbReference>
<keyword evidence="5" id="KW-1185">Reference proteome</keyword>
<dbReference type="SUPFAM" id="SSF51338">
    <property type="entry name" value="Composite domain of metallo-dependent hydrolases"/>
    <property type="match status" value="2"/>
</dbReference>
<dbReference type="GO" id="GO:0016810">
    <property type="term" value="F:hydrolase activity, acting on carbon-nitrogen (but not peptide) bonds"/>
    <property type="evidence" value="ECO:0007669"/>
    <property type="project" value="InterPro"/>
</dbReference>
<name>A0A848EKM5_9PROT</name>
<evidence type="ECO:0000313" key="4">
    <source>
        <dbReference type="EMBL" id="NMJ44055.1"/>
    </source>
</evidence>
<evidence type="ECO:0000256" key="2">
    <source>
        <dbReference type="ARBA" id="ARBA00022801"/>
    </source>
</evidence>
<proteinExistence type="inferred from homology"/>
<evidence type="ECO:0000259" key="3">
    <source>
        <dbReference type="Pfam" id="PF01979"/>
    </source>
</evidence>
<dbReference type="AlphaFoldDB" id="A0A848EKM5"/>
<comment type="similarity">
    <text evidence="1">Belongs to the metallo-dependent hydrolases superfamily. ATZ/TRZ family.</text>
</comment>
<comment type="caution">
    <text evidence="4">The sequence shown here is derived from an EMBL/GenBank/DDBJ whole genome shotgun (WGS) entry which is preliminary data.</text>
</comment>
<dbReference type="Gene3D" id="3.20.20.140">
    <property type="entry name" value="Metal-dependent hydrolases"/>
    <property type="match status" value="1"/>
</dbReference>
<sequence length="470" mass="50192">MSMTLLAPRWVWCPEGGLRENHAVLVGADGAILDVLPDGTAIDARRIDLPGSLLLPGLINLHNHAMSGPMFRGLADDIAPGDLPGHIVFSLLMPMGDLAAEIMTEAEVGDAAEMALLEGLRCGMTTVLDVYRLQQAPFIARARGLGLRSYSCPYLFSTPGLDMAPDGTPLYRPEGSADPGFDAIVRLIEAHDEGPRGRTRVGFGPHGPDSCTPDLLRRVEAKAREMDTIVSIHAAQNLHEVEIVRQRHGKAPMEHLRDLGLLREGVVLAHAMYATDDELELARAGGAAIASCPLAFARSGRFVPLARFEASGVRLGIGTDGVTLDMVQELRTASIFAKVQSAAPHGLSAPRVLRAATRDAALALGRPDLGVVAPGARADLIAIDLSSSRYQPVWDPLKAFVTNGSAADLSLVMVEGRELLRDGRVTVADERAVTRRGAAAIERVWQEALRRGRIPRSVAERAGRAAPAHA</sequence>